<dbReference type="InterPro" id="IPR036280">
    <property type="entry name" value="Multihaem_cyt_sf"/>
</dbReference>
<keyword evidence="1" id="KW-0479">Metal-binding</keyword>
<dbReference type="NCBIfam" id="NF047622">
    <property type="entry name" value="SptSoretCytCDesul"/>
    <property type="match status" value="1"/>
</dbReference>
<evidence type="ECO:0000313" key="5">
    <source>
        <dbReference type="EMBL" id="OBQ50180.1"/>
    </source>
</evidence>
<feature type="signal peptide" evidence="4">
    <location>
        <begin position="1"/>
        <end position="30"/>
    </location>
</feature>
<dbReference type="InterPro" id="IPR010181">
    <property type="entry name" value="CGCAxxGCC_motif"/>
</dbReference>
<gene>
    <name evidence="5" type="ORF">SP90_10450</name>
</gene>
<keyword evidence="6" id="KW-1185">Reference proteome</keyword>
<dbReference type="EMBL" id="JXMS01000017">
    <property type="protein sequence ID" value="OBQ50180.1"/>
    <property type="molecule type" value="Genomic_DNA"/>
</dbReference>
<protein>
    <submittedName>
        <fullName evidence="5">Split-Soret cytochrome C</fullName>
    </submittedName>
</protein>
<dbReference type="InterPro" id="IPR006311">
    <property type="entry name" value="TAT_signal"/>
</dbReference>
<sequence length="265" mass="28891">MSTISRRQMIAGVGGVIVGGAVASALPAMAAPSNFAKTAEWVPHKVDPAIGERFGYDGYYHKGYGCCYGAFYAIVGQMAEKHGAPYKDFPFHMMEVGKSGISNWATICGALLGAASAFSLFYGRKERKAMVDELFRWYEQTAFPIYTPKTDIVVNKEIPTSVSNSVLCHVSVSRWSYTTGIPAKSKVRSERCGRLTADVSRKAIEILNAKIDGKFEGLYGKQESVKYCESCHGKGKESPIAKGKQDCTPCHSGSEATENKFKDHP</sequence>
<dbReference type="Pfam" id="PF09719">
    <property type="entry name" value="C_GCAxxG_C_C"/>
    <property type="match status" value="1"/>
</dbReference>
<dbReference type="OrthoDB" id="5430146at2"/>
<keyword evidence="4" id="KW-0732">Signal</keyword>
<feature type="region of interest" description="Disordered" evidence="2">
    <location>
        <begin position="235"/>
        <end position="265"/>
    </location>
</feature>
<evidence type="ECO:0000256" key="1">
    <source>
        <dbReference type="ARBA" id="ARBA00023014"/>
    </source>
</evidence>
<dbReference type="STRING" id="1560234.SP90_10450"/>
<feature type="chain" id="PRO_5008600492" evidence="4">
    <location>
        <begin position="31"/>
        <end position="265"/>
    </location>
</feature>
<dbReference type="AlphaFoldDB" id="A0A1B7XBR1"/>
<evidence type="ECO:0000256" key="4">
    <source>
        <dbReference type="SAM" id="SignalP"/>
    </source>
</evidence>
<accession>A0A1B7XBR1</accession>
<dbReference type="Proteomes" id="UP000091979">
    <property type="component" value="Unassembled WGS sequence"/>
</dbReference>
<feature type="compositionally biased region" description="Basic and acidic residues" evidence="2">
    <location>
        <begin position="235"/>
        <end position="245"/>
    </location>
</feature>
<comment type="caution">
    <text evidence="5">The sequence shown here is derived from an EMBL/GenBank/DDBJ whole genome shotgun (WGS) entry which is preliminary data.</text>
</comment>
<reference evidence="5 6" key="1">
    <citation type="submission" date="2015-01" db="EMBL/GenBank/DDBJ databases">
        <title>Desulfovibrio sp. JC271 draft genome sequence.</title>
        <authorList>
            <person name="Shivani Y."/>
            <person name="Subhash Y."/>
            <person name="Sasikala C."/>
            <person name="Ramana C.V."/>
        </authorList>
    </citation>
    <scope>NUCLEOTIDE SEQUENCE [LARGE SCALE GENOMIC DNA]</scope>
    <source>
        <strain evidence="5 6">JC271</strain>
    </source>
</reference>
<keyword evidence="3" id="KW-0472">Membrane</keyword>
<evidence type="ECO:0000313" key="6">
    <source>
        <dbReference type="Proteomes" id="UP000091979"/>
    </source>
</evidence>
<keyword evidence="1" id="KW-0408">Iron</keyword>
<feature type="transmembrane region" description="Helical" evidence="3">
    <location>
        <begin position="101"/>
        <end position="122"/>
    </location>
</feature>
<keyword evidence="3" id="KW-1133">Transmembrane helix</keyword>
<evidence type="ECO:0000256" key="2">
    <source>
        <dbReference type="SAM" id="MobiDB-lite"/>
    </source>
</evidence>
<name>A0A1B7XBR1_9BACT</name>
<dbReference type="GO" id="GO:0051536">
    <property type="term" value="F:iron-sulfur cluster binding"/>
    <property type="evidence" value="ECO:0007669"/>
    <property type="project" value="UniProtKB-KW"/>
</dbReference>
<keyword evidence="1" id="KW-0411">Iron-sulfur</keyword>
<dbReference type="PROSITE" id="PS51318">
    <property type="entry name" value="TAT"/>
    <property type="match status" value="1"/>
</dbReference>
<dbReference type="SUPFAM" id="SSF48695">
    <property type="entry name" value="Multiheme cytochromes"/>
    <property type="match status" value="1"/>
</dbReference>
<evidence type="ECO:0000256" key="3">
    <source>
        <dbReference type="SAM" id="Phobius"/>
    </source>
</evidence>
<keyword evidence="3" id="KW-0812">Transmembrane</keyword>
<organism evidence="5 6">
    <name type="scientific">Halodesulfovibrio spirochaetisodalis</name>
    <dbReference type="NCBI Taxonomy" id="1560234"/>
    <lineage>
        <taxon>Bacteria</taxon>
        <taxon>Pseudomonadati</taxon>
        <taxon>Thermodesulfobacteriota</taxon>
        <taxon>Desulfovibrionia</taxon>
        <taxon>Desulfovibrionales</taxon>
        <taxon>Desulfovibrionaceae</taxon>
        <taxon>Halodesulfovibrio</taxon>
    </lineage>
</organism>
<proteinExistence type="predicted"/>
<dbReference type="RefSeq" id="WP_066855564.1">
    <property type="nucleotide sequence ID" value="NZ_JXMS01000017.1"/>
</dbReference>
<dbReference type="PATRIC" id="fig|1560234.3.peg.940"/>